<dbReference type="Proteomes" id="UP001149165">
    <property type="component" value="Unassembled WGS sequence"/>
</dbReference>
<sequence>MSSALNHLRGLSGISSLRAAHPRTFKLYKNSNCGDIISSAHHCRDLLRDASRDNRRLFHTNGSSRGLDSRVLAIDSDIQPEDTINPKHTQDHSSARVRTPRRQRTTKSTFTPSEYLSDSLQQAGHPLGSGNRFKTAAGTSKNKINFVISPKNLLKKEPGSRFVRQSLQTTLGQYIQHVDPLLRSVSEADNLNAWEVALRDVFRASNRRYLEVRGYSVDDVVAWAWILTSNDPYQAASRLFLLEADYQNRNISTNGPRVPPFIVLLLLKEDHLDPPVFRLLLIHSLHLMSGEPLPGLDKLGQSLETDRVSATESIHLRRPQVDVTTCMLLTKRLIRHARHVWPEAFPVIARSVARFLTMSGTERTGKSIPDESKDRRFRTQMANFCLSLLSLPAKIHPFRSAFMQQQAQFELLRAMASHKPVLPVTREGYRAVVAVQLAHKKTTDERQSADLKAPSWPPWKEEKLGIDAQRGNEGLHSRAMNVLSQMKEAGYSPRLWEEISSILAGWDTDGSPTVQTRSLAPPRQSWPLKSRQGRDHYLMWVARLRATRTVREAWACFLSYQDHGLPPKAAMYAAMAEKLLYRQNLAGSNFDRASLTLPGDGREVYAEPASARDVIYVRTEPPSLNQFLDEMISHDILPSGRLLALLLLSAPSLRSGLVYLHASNLTEDQIIGLCTVWRHPSEYQEKHLRALEALPDVVFGAFVKFLCKHSPLTVSKCAKDVFMADRTEFDVEFPTQYEPDGPIAFLSENQEDLGPAGHPVAFWHATQLVKLRQPPCRWAWHNLLSAFHLDPIGGQQTARTKRFVRLVAWHGICQVLTWMRARNIAPGPNDFQSLCVTFSRAIDAGIKQPELVEKATRLYQVSAKFPEADDRDHFDALVENGLSLLKAHFDQLVLPSAQTSGVAEQSIFAIDSETDSTITTPSLLHVPSYATLHSFVRAMGMVGDDDGLLHLLRWMSRSSALLNEVAEERLNGSQMMRQTLAAIRMYLQKLHPQFATDDHNDRIPSDSKLEEAYDIVSRTPGWEWPDLVEIEEYVNV</sequence>
<dbReference type="AlphaFoldDB" id="A0A9W9F5N5"/>
<keyword evidence="3" id="KW-1185">Reference proteome</keyword>
<feature type="compositionally biased region" description="Basic and acidic residues" evidence="1">
    <location>
        <begin position="84"/>
        <end position="94"/>
    </location>
</feature>
<proteinExistence type="predicted"/>
<protein>
    <submittedName>
        <fullName evidence="2">Uncharacterized protein</fullName>
    </submittedName>
</protein>
<organism evidence="2 3">
    <name type="scientific">Penicillium angulare</name>
    <dbReference type="NCBI Taxonomy" id="116970"/>
    <lineage>
        <taxon>Eukaryota</taxon>
        <taxon>Fungi</taxon>
        <taxon>Dikarya</taxon>
        <taxon>Ascomycota</taxon>
        <taxon>Pezizomycotina</taxon>
        <taxon>Eurotiomycetes</taxon>
        <taxon>Eurotiomycetidae</taxon>
        <taxon>Eurotiales</taxon>
        <taxon>Aspergillaceae</taxon>
        <taxon>Penicillium</taxon>
    </lineage>
</organism>
<evidence type="ECO:0000313" key="3">
    <source>
        <dbReference type="Proteomes" id="UP001149165"/>
    </source>
</evidence>
<evidence type="ECO:0000313" key="2">
    <source>
        <dbReference type="EMBL" id="KAJ5094071.1"/>
    </source>
</evidence>
<name>A0A9W9F5N5_9EURO</name>
<dbReference type="OrthoDB" id="410701at2759"/>
<evidence type="ECO:0000256" key="1">
    <source>
        <dbReference type="SAM" id="MobiDB-lite"/>
    </source>
</evidence>
<reference evidence="2" key="2">
    <citation type="journal article" date="2023" name="IMA Fungus">
        <title>Comparative genomic study of the Penicillium genus elucidates a diverse pangenome and 15 lateral gene transfer events.</title>
        <authorList>
            <person name="Petersen C."/>
            <person name="Sorensen T."/>
            <person name="Nielsen M.R."/>
            <person name="Sondergaard T.E."/>
            <person name="Sorensen J.L."/>
            <person name="Fitzpatrick D.A."/>
            <person name="Frisvad J.C."/>
            <person name="Nielsen K.L."/>
        </authorList>
    </citation>
    <scope>NUCLEOTIDE SEQUENCE</scope>
    <source>
        <strain evidence="2">IBT 30069</strain>
    </source>
</reference>
<comment type="caution">
    <text evidence="2">The sequence shown here is derived from an EMBL/GenBank/DDBJ whole genome shotgun (WGS) entry which is preliminary data.</text>
</comment>
<feature type="region of interest" description="Disordered" evidence="1">
    <location>
        <begin position="79"/>
        <end position="110"/>
    </location>
</feature>
<reference evidence="2" key="1">
    <citation type="submission" date="2022-11" db="EMBL/GenBank/DDBJ databases">
        <authorList>
            <person name="Petersen C."/>
        </authorList>
    </citation>
    <scope>NUCLEOTIDE SEQUENCE</scope>
    <source>
        <strain evidence="2">IBT 30069</strain>
    </source>
</reference>
<accession>A0A9W9F5N5</accession>
<gene>
    <name evidence="2" type="ORF">N7456_009932</name>
</gene>
<dbReference type="EMBL" id="JAPQKH010000006">
    <property type="protein sequence ID" value="KAJ5094071.1"/>
    <property type="molecule type" value="Genomic_DNA"/>
</dbReference>